<dbReference type="AlphaFoldDB" id="A0A9J6GWI7"/>
<dbReference type="Proteomes" id="UP000821853">
    <property type="component" value="Unassembled WGS sequence"/>
</dbReference>
<sequence>MNERASPPAVTTGQWPASLTPQRAGNSAQTSPQHQSVAPPAGFGGFCGSLVGRSATFYSSRRNVVSLTVSFPVTSTVSMATAGVFLHLPVPQEGRHSSRQLLLRRRRFPGPHCDRVLTDCHERKCRVRSPNYPGFYTLGTSPAHYHVRQAQVPAGRVAQLIFQQRNEYKISVHTGLPNAGGVLYKRADGPSARRTSSCRYRDGASESNQDSGRPNAISAGSGQLPRVVSSGPDATVRIISVPYPAAPGFPGRD</sequence>
<feature type="region of interest" description="Disordered" evidence="1">
    <location>
        <begin position="184"/>
        <end position="229"/>
    </location>
</feature>
<dbReference type="EMBL" id="JABSTR010000009">
    <property type="protein sequence ID" value="KAH9379249.1"/>
    <property type="molecule type" value="Genomic_DNA"/>
</dbReference>
<dbReference type="OrthoDB" id="10037824at2759"/>
<gene>
    <name evidence="2" type="ORF">HPB48_003359</name>
</gene>
<evidence type="ECO:0000313" key="2">
    <source>
        <dbReference type="EMBL" id="KAH9379249.1"/>
    </source>
</evidence>
<keyword evidence="3" id="KW-1185">Reference proteome</keyword>
<dbReference type="VEuPathDB" id="VectorBase:HLOH_064410"/>
<feature type="region of interest" description="Disordered" evidence="1">
    <location>
        <begin position="1"/>
        <end position="37"/>
    </location>
</feature>
<organism evidence="2 3">
    <name type="scientific">Haemaphysalis longicornis</name>
    <name type="common">Bush tick</name>
    <dbReference type="NCBI Taxonomy" id="44386"/>
    <lineage>
        <taxon>Eukaryota</taxon>
        <taxon>Metazoa</taxon>
        <taxon>Ecdysozoa</taxon>
        <taxon>Arthropoda</taxon>
        <taxon>Chelicerata</taxon>
        <taxon>Arachnida</taxon>
        <taxon>Acari</taxon>
        <taxon>Parasitiformes</taxon>
        <taxon>Ixodida</taxon>
        <taxon>Ixodoidea</taxon>
        <taxon>Ixodidae</taxon>
        <taxon>Haemaphysalinae</taxon>
        <taxon>Haemaphysalis</taxon>
    </lineage>
</organism>
<accession>A0A9J6GWI7</accession>
<proteinExistence type="predicted"/>
<comment type="caution">
    <text evidence="2">The sequence shown here is derived from an EMBL/GenBank/DDBJ whole genome shotgun (WGS) entry which is preliminary data.</text>
</comment>
<reference evidence="2 3" key="1">
    <citation type="journal article" date="2020" name="Cell">
        <title>Large-Scale Comparative Analyses of Tick Genomes Elucidate Their Genetic Diversity and Vector Capacities.</title>
        <authorList>
            <consortium name="Tick Genome and Microbiome Consortium (TIGMIC)"/>
            <person name="Jia N."/>
            <person name="Wang J."/>
            <person name="Shi W."/>
            <person name="Du L."/>
            <person name="Sun Y."/>
            <person name="Zhan W."/>
            <person name="Jiang J.F."/>
            <person name="Wang Q."/>
            <person name="Zhang B."/>
            <person name="Ji P."/>
            <person name="Bell-Sakyi L."/>
            <person name="Cui X.M."/>
            <person name="Yuan T.T."/>
            <person name="Jiang B.G."/>
            <person name="Yang W.F."/>
            <person name="Lam T.T."/>
            <person name="Chang Q.C."/>
            <person name="Ding S.J."/>
            <person name="Wang X.J."/>
            <person name="Zhu J.G."/>
            <person name="Ruan X.D."/>
            <person name="Zhao L."/>
            <person name="Wei J.T."/>
            <person name="Ye R.Z."/>
            <person name="Que T.C."/>
            <person name="Du C.H."/>
            <person name="Zhou Y.H."/>
            <person name="Cheng J.X."/>
            <person name="Dai P.F."/>
            <person name="Guo W.B."/>
            <person name="Han X.H."/>
            <person name="Huang E.J."/>
            <person name="Li L.F."/>
            <person name="Wei W."/>
            <person name="Gao Y.C."/>
            <person name="Liu J.Z."/>
            <person name="Shao H.Z."/>
            <person name="Wang X."/>
            <person name="Wang C.C."/>
            <person name="Yang T.C."/>
            <person name="Huo Q.B."/>
            <person name="Li W."/>
            <person name="Chen H.Y."/>
            <person name="Chen S.E."/>
            <person name="Zhou L.G."/>
            <person name="Ni X.B."/>
            <person name="Tian J.H."/>
            <person name="Sheng Y."/>
            <person name="Liu T."/>
            <person name="Pan Y.S."/>
            <person name="Xia L.Y."/>
            <person name="Li J."/>
            <person name="Zhao F."/>
            <person name="Cao W.C."/>
        </authorList>
    </citation>
    <scope>NUCLEOTIDE SEQUENCE [LARGE SCALE GENOMIC DNA]</scope>
    <source>
        <strain evidence="2">HaeL-2018</strain>
    </source>
</reference>
<feature type="compositionally biased region" description="Polar residues" evidence="1">
    <location>
        <begin position="9"/>
        <end position="36"/>
    </location>
</feature>
<name>A0A9J6GWI7_HAELO</name>
<evidence type="ECO:0000256" key="1">
    <source>
        <dbReference type="SAM" id="MobiDB-lite"/>
    </source>
</evidence>
<protein>
    <submittedName>
        <fullName evidence="2">Uncharacterized protein</fullName>
    </submittedName>
</protein>
<evidence type="ECO:0000313" key="3">
    <source>
        <dbReference type="Proteomes" id="UP000821853"/>
    </source>
</evidence>